<organism evidence="1">
    <name type="scientific">Arundo donax</name>
    <name type="common">Giant reed</name>
    <name type="synonym">Donax arundinaceus</name>
    <dbReference type="NCBI Taxonomy" id="35708"/>
    <lineage>
        <taxon>Eukaryota</taxon>
        <taxon>Viridiplantae</taxon>
        <taxon>Streptophyta</taxon>
        <taxon>Embryophyta</taxon>
        <taxon>Tracheophyta</taxon>
        <taxon>Spermatophyta</taxon>
        <taxon>Magnoliopsida</taxon>
        <taxon>Liliopsida</taxon>
        <taxon>Poales</taxon>
        <taxon>Poaceae</taxon>
        <taxon>PACMAD clade</taxon>
        <taxon>Arundinoideae</taxon>
        <taxon>Arundineae</taxon>
        <taxon>Arundo</taxon>
    </lineage>
</organism>
<reference evidence="1" key="1">
    <citation type="submission" date="2014-09" db="EMBL/GenBank/DDBJ databases">
        <authorList>
            <person name="Magalhaes I.L.F."/>
            <person name="Oliveira U."/>
            <person name="Santos F.R."/>
            <person name="Vidigal T.H.D.A."/>
            <person name="Brescovit A.D."/>
            <person name="Santos A.J."/>
        </authorList>
    </citation>
    <scope>NUCLEOTIDE SEQUENCE</scope>
    <source>
        <tissue evidence="1">Shoot tissue taken approximately 20 cm above the soil surface</tissue>
    </source>
</reference>
<dbReference type="AlphaFoldDB" id="A0A0A9FU14"/>
<reference evidence="1" key="2">
    <citation type="journal article" date="2015" name="Data Brief">
        <title>Shoot transcriptome of the giant reed, Arundo donax.</title>
        <authorList>
            <person name="Barrero R.A."/>
            <person name="Guerrero F.D."/>
            <person name="Moolhuijzen P."/>
            <person name="Goolsby J.A."/>
            <person name="Tidwell J."/>
            <person name="Bellgard S.E."/>
            <person name="Bellgard M.I."/>
        </authorList>
    </citation>
    <scope>NUCLEOTIDE SEQUENCE</scope>
    <source>
        <tissue evidence="1">Shoot tissue taken approximately 20 cm above the soil surface</tissue>
    </source>
</reference>
<dbReference type="EMBL" id="GBRH01183177">
    <property type="protein sequence ID" value="JAE14719.1"/>
    <property type="molecule type" value="Transcribed_RNA"/>
</dbReference>
<accession>A0A0A9FU14</accession>
<proteinExistence type="predicted"/>
<evidence type="ECO:0000313" key="1">
    <source>
        <dbReference type="EMBL" id="JAE14719.1"/>
    </source>
</evidence>
<protein>
    <submittedName>
        <fullName evidence="1">Uncharacterized protein</fullName>
    </submittedName>
</protein>
<sequence length="26" mass="3136">MHCGHTDFEMLKTSNSENTRRYVHLK</sequence>
<name>A0A0A9FU14_ARUDO</name>